<feature type="non-terminal residue" evidence="2">
    <location>
        <position position="1"/>
    </location>
</feature>
<accession>A0A392UVF3</accession>
<organism evidence="2 3">
    <name type="scientific">Trifolium medium</name>
    <dbReference type="NCBI Taxonomy" id="97028"/>
    <lineage>
        <taxon>Eukaryota</taxon>
        <taxon>Viridiplantae</taxon>
        <taxon>Streptophyta</taxon>
        <taxon>Embryophyta</taxon>
        <taxon>Tracheophyta</taxon>
        <taxon>Spermatophyta</taxon>
        <taxon>Magnoliopsida</taxon>
        <taxon>eudicotyledons</taxon>
        <taxon>Gunneridae</taxon>
        <taxon>Pentapetalae</taxon>
        <taxon>rosids</taxon>
        <taxon>fabids</taxon>
        <taxon>Fabales</taxon>
        <taxon>Fabaceae</taxon>
        <taxon>Papilionoideae</taxon>
        <taxon>50 kb inversion clade</taxon>
        <taxon>NPAAA clade</taxon>
        <taxon>Hologalegina</taxon>
        <taxon>IRL clade</taxon>
        <taxon>Trifolieae</taxon>
        <taxon>Trifolium</taxon>
    </lineage>
</organism>
<keyword evidence="1" id="KW-0732">Signal</keyword>
<evidence type="ECO:0000256" key="1">
    <source>
        <dbReference type="SAM" id="SignalP"/>
    </source>
</evidence>
<name>A0A392UVF3_9FABA</name>
<evidence type="ECO:0000313" key="2">
    <source>
        <dbReference type="EMBL" id="MCI79998.1"/>
    </source>
</evidence>
<dbReference type="Proteomes" id="UP000265520">
    <property type="component" value="Unassembled WGS sequence"/>
</dbReference>
<sequence>DWIARIWIGWFGIGVVVVEVGEVDREGNGEGGGLVRREVR</sequence>
<proteinExistence type="predicted"/>
<dbReference type="AlphaFoldDB" id="A0A392UVF3"/>
<protein>
    <submittedName>
        <fullName evidence="2">Uncharacterized protein</fullName>
    </submittedName>
</protein>
<comment type="caution">
    <text evidence="2">The sequence shown here is derived from an EMBL/GenBank/DDBJ whole genome shotgun (WGS) entry which is preliminary data.</text>
</comment>
<feature type="chain" id="PRO_5017335738" evidence="1">
    <location>
        <begin position="21"/>
        <end position="40"/>
    </location>
</feature>
<keyword evidence="3" id="KW-1185">Reference proteome</keyword>
<evidence type="ECO:0000313" key="3">
    <source>
        <dbReference type="Proteomes" id="UP000265520"/>
    </source>
</evidence>
<dbReference type="EMBL" id="LXQA010985613">
    <property type="protein sequence ID" value="MCI79998.1"/>
    <property type="molecule type" value="Genomic_DNA"/>
</dbReference>
<feature type="signal peptide" evidence="1">
    <location>
        <begin position="1"/>
        <end position="20"/>
    </location>
</feature>
<reference evidence="2 3" key="1">
    <citation type="journal article" date="2018" name="Front. Plant Sci.">
        <title>Red Clover (Trifolium pratense) and Zigzag Clover (T. medium) - A Picture of Genomic Similarities and Differences.</title>
        <authorList>
            <person name="Dluhosova J."/>
            <person name="Istvanek J."/>
            <person name="Nedelnik J."/>
            <person name="Repkova J."/>
        </authorList>
    </citation>
    <scope>NUCLEOTIDE SEQUENCE [LARGE SCALE GENOMIC DNA]</scope>
    <source>
        <strain evidence="3">cv. 10/8</strain>
        <tissue evidence="2">Leaf</tissue>
    </source>
</reference>